<feature type="compositionally biased region" description="Basic residues" evidence="1">
    <location>
        <begin position="116"/>
        <end position="131"/>
    </location>
</feature>
<gene>
    <name evidence="2" type="ORF">RRG08_011063</name>
</gene>
<feature type="region of interest" description="Disordered" evidence="1">
    <location>
        <begin position="116"/>
        <end position="144"/>
    </location>
</feature>
<accession>A0AAE0Z9T8</accession>
<evidence type="ECO:0000313" key="2">
    <source>
        <dbReference type="EMBL" id="KAK3764976.1"/>
    </source>
</evidence>
<evidence type="ECO:0000256" key="1">
    <source>
        <dbReference type="SAM" id="MobiDB-lite"/>
    </source>
</evidence>
<keyword evidence="3" id="KW-1185">Reference proteome</keyword>
<protein>
    <submittedName>
        <fullName evidence="2">Uncharacterized protein</fullName>
    </submittedName>
</protein>
<comment type="caution">
    <text evidence="2">The sequence shown here is derived from an EMBL/GenBank/DDBJ whole genome shotgun (WGS) entry which is preliminary data.</text>
</comment>
<reference evidence="2" key="1">
    <citation type="journal article" date="2023" name="G3 (Bethesda)">
        <title>A reference genome for the long-term kleptoplast-retaining sea slug Elysia crispata morphotype clarki.</title>
        <authorList>
            <person name="Eastman K.E."/>
            <person name="Pendleton A.L."/>
            <person name="Shaikh M.A."/>
            <person name="Suttiyut T."/>
            <person name="Ogas R."/>
            <person name="Tomko P."/>
            <person name="Gavelis G."/>
            <person name="Widhalm J.R."/>
            <person name="Wisecaver J.H."/>
        </authorList>
    </citation>
    <scope>NUCLEOTIDE SEQUENCE</scope>
    <source>
        <strain evidence="2">ECLA1</strain>
    </source>
</reference>
<proteinExistence type="predicted"/>
<dbReference type="EMBL" id="JAWDGP010004362">
    <property type="protein sequence ID" value="KAK3764976.1"/>
    <property type="molecule type" value="Genomic_DNA"/>
</dbReference>
<sequence length="222" mass="24274">MSSELLAAATQVCSRTPYVFFHPSPLSVIATSVVTHPAGAAREARSATAECGGLARLFSSLPPQLEPLHVSGVLGAHRSIVSSTVLAIKFNSIVSFSIKPGSGKIPMFHQSNFPFKFRRGGGNQKKKKKEKKNTQINDGVRSPNLHTHGRILRWRVPEPGRPDERRDRHAGWIRRPVIGADSSHRLPSDTASYGTAVHGGTDTRLSPQRLSRFVFENARHGC</sequence>
<name>A0AAE0Z9T8_9GAST</name>
<dbReference type="AlphaFoldDB" id="A0AAE0Z9T8"/>
<feature type="region of interest" description="Disordered" evidence="1">
    <location>
        <begin position="183"/>
        <end position="204"/>
    </location>
</feature>
<evidence type="ECO:0000313" key="3">
    <source>
        <dbReference type="Proteomes" id="UP001283361"/>
    </source>
</evidence>
<dbReference type="Proteomes" id="UP001283361">
    <property type="component" value="Unassembled WGS sequence"/>
</dbReference>
<organism evidence="2 3">
    <name type="scientific">Elysia crispata</name>
    <name type="common">lettuce slug</name>
    <dbReference type="NCBI Taxonomy" id="231223"/>
    <lineage>
        <taxon>Eukaryota</taxon>
        <taxon>Metazoa</taxon>
        <taxon>Spiralia</taxon>
        <taxon>Lophotrochozoa</taxon>
        <taxon>Mollusca</taxon>
        <taxon>Gastropoda</taxon>
        <taxon>Heterobranchia</taxon>
        <taxon>Euthyneura</taxon>
        <taxon>Panpulmonata</taxon>
        <taxon>Sacoglossa</taxon>
        <taxon>Placobranchoidea</taxon>
        <taxon>Plakobranchidae</taxon>
        <taxon>Elysia</taxon>
    </lineage>
</organism>